<proteinExistence type="predicted"/>
<name>A0A382Z4R4_9ZZZZ</name>
<evidence type="ECO:0000256" key="1">
    <source>
        <dbReference type="SAM" id="Phobius"/>
    </source>
</evidence>
<dbReference type="CDD" id="cd00038">
    <property type="entry name" value="CAP_ED"/>
    <property type="match status" value="1"/>
</dbReference>
<dbReference type="EMBL" id="UINC01181017">
    <property type="protein sequence ID" value="SVD90496.1"/>
    <property type="molecule type" value="Genomic_DNA"/>
</dbReference>
<dbReference type="PANTHER" id="PTHR24567">
    <property type="entry name" value="CRP FAMILY TRANSCRIPTIONAL REGULATORY PROTEIN"/>
    <property type="match status" value="1"/>
</dbReference>
<sequence>GNREKVERDGWRNCRMSTQRRYPHGEFIFREGETGGYAYVLNEGSVEIVKTSQTGPIVLHTVEQNALFGEMAIIDRGMRSASAHAATDVVVTEIDHEAFLKYIADHPETALKLLGQLAGYVRSSNVRLGHTGDRVAAGEVSEAEITPLPEDSQPITEVIEDTDAIYDRTPSRPIWIAWTSLMVFVVLLFVFLSVTFVDTTVSSRGKLRTKVPNVEVQATSSATIEKMYVERGQAVVKDQPVVRLDGTFATANLTVVMEK</sequence>
<feature type="domain" description="Cyclic nucleotide-binding" evidence="2">
    <location>
        <begin position="20"/>
        <end position="120"/>
    </location>
</feature>
<accession>A0A382Z4R4</accession>
<keyword evidence="1" id="KW-1133">Transmembrane helix</keyword>
<dbReference type="PROSITE" id="PS50042">
    <property type="entry name" value="CNMP_BINDING_3"/>
    <property type="match status" value="1"/>
</dbReference>
<dbReference type="InterPro" id="IPR014710">
    <property type="entry name" value="RmlC-like_jellyroll"/>
</dbReference>
<gene>
    <name evidence="3" type="ORF">METZ01_LOCUS443350</name>
</gene>
<dbReference type="Gene3D" id="2.60.120.10">
    <property type="entry name" value="Jelly Rolls"/>
    <property type="match status" value="1"/>
</dbReference>
<keyword evidence="1" id="KW-0812">Transmembrane</keyword>
<dbReference type="SMART" id="SM00100">
    <property type="entry name" value="cNMP"/>
    <property type="match status" value="1"/>
</dbReference>
<dbReference type="PROSITE" id="PS00889">
    <property type="entry name" value="CNMP_BINDING_2"/>
    <property type="match status" value="1"/>
</dbReference>
<dbReference type="InterPro" id="IPR050397">
    <property type="entry name" value="Env_Response_Regulators"/>
</dbReference>
<dbReference type="Pfam" id="PF00027">
    <property type="entry name" value="cNMP_binding"/>
    <property type="match status" value="1"/>
</dbReference>
<keyword evidence="1" id="KW-0472">Membrane</keyword>
<dbReference type="InterPro" id="IPR018490">
    <property type="entry name" value="cNMP-bd_dom_sf"/>
</dbReference>
<dbReference type="GO" id="GO:0005829">
    <property type="term" value="C:cytosol"/>
    <property type="evidence" value="ECO:0007669"/>
    <property type="project" value="TreeGrafter"/>
</dbReference>
<protein>
    <recommendedName>
        <fullName evidence="2">Cyclic nucleotide-binding domain-containing protein</fullName>
    </recommendedName>
</protein>
<feature type="non-terminal residue" evidence="3">
    <location>
        <position position="259"/>
    </location>
</feature>
<organism evidence="3">
    <name type="scientific">marine metagenome</name>
    <dbReference type="NCBI Taxonomy" id="408172"/>
    <lineage>
        <taxon>unclassified sequences</taxon>
        <taxon>metagenomes</taxon>
        <taxon>ecological metagenomes</taxon>
    </lineage>
</organism>
<dbReference type="GO" id="GO:0003700">
    <property type="term" value="F:DNA-binding transcription factor activity"/>
    <property type="evidence" value="ECO:0007669"/>
    <property type="project" value="TreeGrafter"/>
</dbReference>
<evidence type="ECO:0000313" key="3">
    <source>
        <dbReference type="EMBL" id="SVD90496.1"/>
    </source>
</evidence>
<dbReference type="PANTHER" id="PTHR24567:SF74">
    <property type="entry name" value="HTH-TYPE TRANSCRIPTIONAL REGULATOR ARCR"/>
    <property type="match status" value="1"/>
</dbReference>
<dbReference type="InterPro" id="IPR000595">
    <property type="entry name" value="cNMP-bd_dom"/>
</dbReference>
<dbReference type="SUPFAM" id="SSF51206">
    <property type="entry name" value="cAMP-binding domain-like"/>
    <property type="match status" value="1"/>
</dbReference>
<evidence type="ECO:0000259" key="2">
    <source>
        <dbReference type="PROSITE" id="PS50042"/>
    </source>
</evidence>
<dbReference type="AlphaFoldDB" id="A0A382Z4R4"/>
<reference evidence="3" key="1">
    <citation type="submission" date="2018-05" db="EMBL/GenBank/DDBJ databases">
        <authorList>
            <person name="Lanie J.A."/>
            <person name="Ng W.-L."/>
            <person name="Kazmierczak K.M."/>
            <person name="Andrzejewski T.M."/>
            <person name="Davidsen T.M."/>
            <person name="Wayne K.J."/>
            <person name="Tettelin H."/>
            <person name="Glass J.I."/>
            <person name="Rusch D."/>
            <person name="Podicherti R."/>
            <person name="Tsui H.-C.T."/>
            <person name="Winkler M.E."/>
        </authorList>
    </citation>
    <scope>NUCLEOTIDE SEQUENCE</scope>
</reference>
<feature type="transmembrane region" description="Helical" evidence="1">
    <location>
        <begin position="175"/>
        <end position="197"/>
    </location>
</feature>
<dbReference type="InterPro" id="IPR018488">
    <property type="entry name" value="cNMP-bd_CS"/>
</dbReference>
<feature type="non-terminal residue" evidence="3">
    <location>
        <position position="1"/>
    </location>
</feature>